<feature type="compositionally biased region" description="Basic and acidic residues" evidence="1">
    <location>
        <begin position="101"/>
        <end position="114"/>
    </location>
</feature>
<dbReference type="RefSeq" id="XP_033588758.1">
    <property type="nucleotide sequence ID" value="XM_033737392.1"/>
</dbReference>
<protein>
    <submittedName>
        <fullName evidence="2">Uncharacterized protein</fullName>
    </submittedName>
</protein>
<dbReference type="AlphaFoldDB" id="A0A6A6PQ05"/>
<proteinExistence type="predicted"/>
<gene>
    <name evidence="2" type="ORF">BDY17DRAFT_325669</name>
</gene>
<dbReference type="SUPFAM" id="SSF81383">
    <property type="entry name" value="F-box domain"/>
    <property type="match status" value="1"/>
</dbReference>
<reference evidence="2" key="1">
    <citation type="journal article" date="2020" name="Stud. Mycol.">
        <title>101 Dothideomycetes genomes: a test case for predicting lifestyles and emergence of pathogens.</title>
        <authorList>
            <person name="Haridas S."/>
            <person name="Albert R."/>
            <person name="Binder M."/>
            <person name="Bloem J."/>
            <person name="Labutti K."/>
            <person name="Salamov A."/>
            <person name="Andreopoulos B."/>
            <person name="Baker S."/>
            <person name="Barry K."/>
            <person name="Bills G."/>
            <person name="Bluhm B."/>
            <person name="Cannon C."/>
            <person name="Castanera R."/>
            <person name="Culley D."/>
            <person name="Daum C."/>
            <person name="Ezra D."/>
            <person name="Gonzalez J."/>
            <person name="Henrissat B."/>
            <person name="Kuo A."/>
            <person name="Liang C."/>
            <person name="Lipzen A."/>
            <person name="Lutzoni F."/>
            <person name="Magnuson J."/>
            <person name="Mondo S."/>
            <person name="Nolan M."/>
            <person name="Ohm R."/>
            <person name="Pangilinan J."/>
            <person name="Park H.-J."/>
            <person name="Ramirez L."/>
            <person name="Alfaro M."/>
            <person name="Sun H."/>
            <person name="Tritt A."/>
            <person name="Yoshinaga Y."/>
            <person name="Zwiers L.-H."/>
            <person name="Turgeon B."/>
            <person name="Goodwin S."/>
            <person name="Spatafora J."/>
            <person name="Crous P."/>
            <person name="Grigoriev I."/>
        </authorList>
    </citation>
    <scope>NUCLEOTIDE SEQUENCE</scope>
    <source>
        <strain evidence="2">CBS 113389</strain>
    </source>
</reference>
<dbReference type="GeneID" id="54478394"/>
<evidence type="ECO:0000313" key="2">
    <source>
        <dbReference type="EMBL" id="KAF2482188.1"/>
    </source>
</evidence>
<feature type="compositionally biased region" description="Acidic residues" evidence="1">
    <location>
        <begin position="62"/>
        <end position="81"/>
    </location>
</feature>
<accession>A0A6A6PQ05</accession>
<sequence>MGYSERICQLCSTSFNIARIRRSDEPVDAAWLEYGYDFVESSTDCDAEDCSVVYRPRREPGGEDNEVEDEVQGGEADEVPEREEPRENDGVENGEEGEGEDGARDEDKEGEHIAGPHCESTTGYSGHRISVEEMKGCQSVQCIMRKDDDWSPEPGDEDFVVQSETCWLTGISKGPPDEFEIDGLEPVLHGVDSTLINDAPEEGSEWGYPVHPHCFQIFSRLSRLAFGTVNLDGLRRHWDARGDRFDHLQNWTKSTDIPRALQQWFSHVPGTEYLVAHPLEVSGLQALIDGCLWGDQQREETVFPTAVCGDHDSDPFTRLSPELVMMVIAQLPRRDVANLRLASRVFRQLPQTYFQTLVSSEMPWMSWELDSLPPKDVNWHKLWCDLSDADGGARRDEAVRPWREYLKFPDRISETWVEILPELEQEELKGFMEGPGYYSSWGIPEGKEERVKEIVAKYMPPGESSWPSPKQLHGLRNRRRIYEDLQDAINKIKALDEEEVVWCLKPSEQ</sequence>
<dbReference type="EMBL" id="MU001637">
    <property type="protein sequence ID" value="KAF2482188.1"/>
    <property type="molecule type" value="Genomic_DNA"/>
</dbReference>
<dbReference type="OrthoDB" id="40579at2759"/>
<evidence type="ECO:0000313" key="3">
    <source>
        <dbReference type="Proteomes" id="UP000799767"/>
    </source>
</evidence>
<dbReference type="Proteomes" id="UP000799767">
    <property type="component" value="Unassembled WGS sequence"/>
</dbReference>
<name>A0A6A6PQ05_9PEZI</name>
<dbReference type="InterPro" id="IPR036047">
    <property type="entry name" value="F-box-like_dom_sf"/>
</dbReference>
<feature type="region of interest" description="Disordered" evidence="1">
    <location>
        <begin position="54"/>
        <end position="124"/>
    </location>
</feature>
<evidence type="ECO:0000256" key="1">
    <source>
        <dbReference type="SAM" id="MobiDB-lite"/>
    </source>
</evidence>
<feature type="compositionally biased region" description="Acidic residues" evidence="1">
    <location>
        <begin position="90"/>
        <end position="100"/>
    </location>
</feature>
<keyword evidence="3" id="KW-1185">Reference proteome</keyword>
<organism evidence="2 3">
    <name type="scientific">Neohortaea acidophila</name>
    <dbReference type="NCBI Taxonomy" id="245834"/>
    <lineage>
        <taxon>Eukaryota</taxon>
        <taxon>Fungi</taxon>
        <taxon>Dikarya</taxon>
        <taxon>Ascomycota</taxon>
        <taxon>Pezizomycotina</taxon>
        <taxon>Dothideomycetes</taxon>
        <taxon>Dothideomycetidae</taxon>
        <taxon>Mycosphaerellales</taxon>
        <taxon>Teratosphaeriaceae</taxon>
        <taxon>Neohortaea</taxon>
    </lineage>
</organism>